<feature type="transmembrane region" description="Helical" evidence="6">
    <location>
        <begin position="495"/>
        <end position="514"/>
    </location>
</feature>
<dbReference type="InterPro" id="IPR011701">
    <property type="entry name" value="MFS"/>
</dbReference>
<reference evidence="8 9" key="1">
    <citation type="submission" date="2021-06" db="EMBL/GenBank/DDBJ databases">
        <title>A haploid diamondback moth (Plutella xylostella L.) genome assembly resolves 31 chromosomes and identifies a diamide resistance mutation.</title>
        <authorList>
            <person name="Ward C.M."/>
            <person name="Perry K.D."/>
            <person name="Baker G."/>
            <person name="Powis K."/>
            <person name="Heckel D.G."/>
            <person name="Baxter S.W."/>
        </authorList>
    </citation>
    <scope>NUCLEOTIDE SEQUENCE [LARGE SCALE GENOMIC DNA]</scope>
    <source>
        <strain evidence="8 9">LV</strain>
        <tissue evidence="8">Single pupa</tissue>
    </source>
</reference>
<feature type="transmembrane region" description="Helical" evidence="6">
    <location>
        <begin position="142"/>
        <end position="162"/>
    </location>
</feature>
<feature type="transmembrane region" description="Helical" evidence="6">
    <location>
        <begin position="402"/>
        <end position="421"/>
    </location>
</feature>
<feature type="region of interest" description="Disordered" evidence="5">
    <location>
        <begin position="1"/>
        <end position="25"/>
    </location>
</feature>
<sequence>MKDTDYRPVAQKNGQDSKTKYTPKGLGKRHTQALIVFMACFVGILLRAHLSVSIVAMTSHKNVAPTIVEDTTNINTFVNNSDLYYDTTENIANVVNASEMESTTTETTPSEIDDANDVNITKSNTKWGIIMTYDWNKATQEMIVFSFFVSYTATMIPLGVVVQRLGWKLPLCAAMLANGVLSVLSPWAVMYGGWKCLCLVRILQGATQSMLFPSVQTMLAKWAPFSERGRLSTYVYTGLPLGSTIGFQVSGFLSSSSYFGWPVTFWFCGVLSLICFGLIAAFGVATPYDHPSISEEEFLYITGSTSSDIVPKRRSTPWKHILTSKAFWAMVVVQIGSTMGHLFVFTEIPQYLNNVLHIDLKYNGWFSSLPFVCMLFAAVLYGNLSDFLVSNKYLSLRNVRRIGNTIGVPMAGAFLLSFSCVSDARAAGALLAMYSVMHAAVFIGFHINHVDLAPNFAGPLMAVSNMLAHLSGLLVPVIVSTIIQDDVSNASKWQVVLVILFSIQVVANGVFVVFGRAEVQPWNYYDGDKPYSSDPADEDLHLKTKA</sequence>
<feature type="transmembrane region" description="Helical" evidence="6">
    <location>
        <begin position="33"/>
        <end position="56"/>
    </location>
</feature>
<dbReference type="Pfam" id="PF07690">
    <property type="entry name" value="MFS_1"/>
    <property type="match status" value="1"/>
</dbReference>
<evidence type="ECO:0000313" key="8">
    <source>
        <dbReference type="EMBL" id="KAG7308944.1"/>
    </source>
</evidence>
<feature type="transmembrane region" description="Helical" evidence="6">
    <location>
        <begin position="459"/>
        <end position="483"/>
    </location>
</feature>
<gene>
    <name evidence="8" type="ORF">JYU34_006216</name>
</gene>
<evidence type="ECO:0000256" key="1">
    <source>
        <dbReference type="ARBA" id="ARBA00004141"/>
    </source>
</evidence>
<keyword evidence="3 6" id="KW-1133">Transmembrane helix</keyword>
<dbReference type="PANTHER" id="PTHR11662">
    <property type="entry name" value="SOLUTE CARRIER FAMILY 17"/>
    <property type="match status" value="1"/>
</dbReference>
<feature type="transmembrane region" description="Helical" evidence="6">
    <location>
        <begin position="169"/>
        <end position="189"/>
    </location>
</feature>
<dbReference type="InterPro" id="IPR020846">
    <property type="entry name" value="MFS_dom"/>
</dbReference>
<proteinExistence type="predicted"/>
<dbReference type="PROSITE" id="PS50850">
    <property type="entry name" value="MFS"/>
    <property type="match status" value="1"/>
</dbReference>
<name>A0ABQ7QV63_PLUXY</name>
<dbReference type="Gene3D" id="1.20.1250.20">
    <property type="entry name" value="MFS general substrate transporter like domains"/>
    <property type="match status" value="2"/>
</dbReference>
<accession>A0ABQ7QV63</accession>
<keyword evidence="2 6" id="KW-0812">Transmembrane</keyword>
<evidence type="ECO:0000259" key="7">
    <source>
        <dbReference type="PROSITE" id="PS50850"/>
    </source>
</evidence>
<dbReference type="InterPro" id="IPR036259">
    <property type="entry name" value="MFS_trans_sf"/>
</dbReference>
<dbReference type="EMBL" id="JAHIBW010000008">
    <property type="protein sequence ID" value="KAG7308944.1"/>
    <property type="molecule type" value="Genomic_DNA"/>
</dbReference>
<evidence type="ECO:0000256" key="4">
    <source>
        <dbReference type="ARBA" id="ARBA00023136"/>
    </source>
</evidence>
<feature type="transmembrane region" description="Helical" evidence="6">
    <location>
        <begin position="365"/>
        <end position="382"/>
    </location>
</feature>
<evidence type="ECO:0000256" key="3">
    <source>
        <dbReference type="ARBA" id="ARBA00022989"/>
    </source>
</evidence>
<feature type="domain" description="Major facilitator superfamily (MFS) profile" evidence="7">
    <location>
        <begin position="103"/>
        <end position="520"/>
    </location>
</feature>
<dbReference type="SUPFAM" id="SSF103473">
    <property type="entry name" value="MFS general substrate transporter"/>
    <property type="match status" value="1"/>
</dbReference>
<keyword evidence="4 6" id="KW-0472">Membrane</keyword>
<dbReference type="PANTHER" id="PTHR11662:SF280">
    <property type="entry name" value="FI21844P1-RELATED"/>
    <property type="match status" value="1"/>
</dbReference>
<organism evidence="8 9">
    <name type="scientific">Plutella xylostella</name>
    <name type="common">Diamondback moth</name>
    <name type="synonym">Plutella maculipennis</name>
    <dbReference type="NCBI Taxonomy" id="51655"/>
    <lineage>
        <taxon>Eukaryota</taxon>
        <taxon>Metazoa</taxon>
        <taxon>Ecdysozoa</taxon>
        <taxon>Arthropoda</taxon>
        <taxon>Hexapoda</taxon>
        <taxon>Insecta</taxon>
        <taxon>Pterygota</taxon>
        <taxon>Neoptera</taxon>
        <taxon>Endopterygota</taxon>
        <taxon>Lepidoptera</taxon>
        <taxon>Glossata</taxon>
        <taxon>Ditrysia</taxon>
        <taxon>Yponomeutoidea</taxon>
        <taxon>Plutellidae</taxon>
        <taxon>Plutella</taxon>
    </lineage>
</organism>
<keyword evidence="9" id="KW-1185">Reference proteome</keyword>
<dbReference type="InterPro" id="IPR050382">
    <property type="entry name" value="MFS_Na/Anion_cotransporter"/>
</dbReference>
<evidence type="ECO:0000256" key="2">
    <source>
        <dbReference type="ARBA" id="ARBA00022692"/>
    </source>
</evidence>
<feature type="transmembrane region" description="Helical" evidence="6">
    <location>
        <begin position="234"/>
        <end position="253"/>
    </location>
</feature>
<evidence type="ECO:0000256" key="6">
    <source>
        <dbReference type="SAM" id="Phobius"/>
    </source>
</evidence>
<feature type="transmembrane region" description="Helical" evidence="6">
    <location>
        <begin position="428"/>
        <end position="447"/>
    </location>
</feature>
<dbReference type="Proteomes" id="UP000823941">
    <property type="component" value="Chromosome 8"/>
</dbReference>
<comment type="caution">
    <text evidence="8">The sequence shown here is derived from an EMBL/GenBank/DDBJ whole genome shotgun (WGS) entry which is preliminary data.</text>
</comment>
<evidence type="ECO:0000313" key="9">
    <source>
        <dbReference type="Proteomes" id="UP000823941"/>
    </source>
</evidence>
<feature type="transmembrane region" description="Helical" evidence="6">
    <location>
        <begin position="326"/>
        <end position="345"/>
    </location>
</feature>
<feature type="transmembrane region" description="Helical" evidence="6">
    <location>
        <begin position="265"/>
        <end position="285"/>
    </location>
</feature>
<comment type="subcellular location">
    <subcellularLocation>
        <location evidence="1">Membrane</location>
        <topology evidence="1">Multi-pass membrane protein</topology>
    </subcellularLocation>
</comment>
<protein>
    <recommendedName>
        <fullName evidence="7">Major facilitator superfamily (MFS) profile domain-containing protein</fullName>
    </recommendedName>
</protein>
<evidence type="ECO:0000256" key="5">
    <source>
        <dbReference type="SAM" id="MobiDB-lite"/>
    </source>
</evidence>